<proteinExistence type="inferred from homology"/>
<evidence type="ECO:0000259" key="4">
    <source>
        <dbReference type="Pfam" id="PF25876"/>
    </source>
</evidence>
<evidence type="ECO:0000256" key="1">
    <source>
        <dbReference type="ARBA" id="ARBA00004196"/>
    </source>
</evidence>
<comment type="subcellular location">
    <subcellularLocation>
        <location evidence="1">Cell envelope</location>
    </subcellularLocation>
</comment>
<dbReference type="Gene3D" id="2.40.30.170">
    <property type="match status" value="1"/>
</dbReference>
<dbReference type="Pfam" id="PF25967">
    <property type="entry name" value="RND-MFP_C"/>
    <property type="match status" value="1"/>
</dbReference>
<evidence type="ECO:0000313" key="9">
    <source>
        <dbReference type="Proteomes" id="UP001501410"/>
    </source>
</evidence>
<feature type="signal peptide" evidence="3">
    <location>
        <begin position="1"/>
        <end position="31"/>
    </location>
</feature>
<dbReference type="InterPro" id="IPR058624">
    <property type="entry name" value="MdtA-like_HH"/>
</dbReference>
<evidence type="ECO:0000259" key="6">
    <source>
        <dbReference type="Pfam" id="PF25944"/>
    </source>
</evidence>
<reference evidence="9" key="1">
    <citation type="journal article" date="2019" name="Int. J. Syst. Evol. Microbiol.">
        <title>The Global Catalogue of Microorganisms (GCM) 10K type strain sequencing project: providing services to taxonomists for standard genome sequencing and annotation.</title>
        <authorList>
            <consortium name="The Broad Institute Genomics Platform"/>
            <consortium name="The Broad Institute Genome Sequencing Center for Infectious Disease"/>
            <person name="Wu L."/>
            <person name="Ma J."/>
        </authorList>
    </citation>
    <scope>NUCLEOTIDE SEQUENCE [LARGE SCALE GENOMIC DNA]</scope>
    <source>
        <strain evidence="9">JCM 31921</strain>
    </source>
</reference>
<dbReference type="EMBL" id="BAABEZ010000022">
    <property type="protein sequence ID" value="GAA4454055.1"/>
    <property type="molecule type" value="Genomic_DNA"/>
</dbReference>
<evidence type="ECO:0000259" key="5">
    <source>
        <dbReference type="Pfam" id="PF25917"/>
    </source>
</evidence>
<keyword evidence="9" id="KW-1185">Reference proteome</keyword>
<dbReference type="InterPro" id="IPR006143">
    <property type="entry name" value="RND_pump_MFP"/>
</dbReference>
<comment type="similarity">
    <text evidence="2">Belongs to the membrane fusion protein (MFP) (TC 8.A.1) family.</text>
</comment>
<dbReference type="Pfam" id="PF25876">
    <property type="entry name" value="HH_MFP_RND"/>
    <property type="match status" value="1"/>
</dbReference>
<dbReference type="Pfam" id="PF25944">
    <property type="entry name" value="Beta-barrel_RND"/>
    <property type="match status" value="1"/>
</dbReference>
<dbReference type="RefSeq" id="WP_344824925.1">
    <property type="nucleotide sequence ID" value="NZ_BAABEZ010000022.1"/>
</dbReference>
<feature type="chain" id="PRO_5045163726" evidence="3">
    <location>
        <begin position="32"/>
        <end position="392"/>
    </location>
</feature>
<dbReference type="Pfam" id="PF25917">
    <property type="entry name" value="BSH_RND"/>
    <property type="match status" value="1"/>
</dbReference>
<name>A0ABP8MQ48_9BACT</name>
<dbReference type="Gene3D" id="1.10.287.470">
    <property type="entry name" value="Helix hairpin bin"/>
    <property type="match status" value="1"/>
</dbReference>
<evidence type="ECO:0000259" key="7">
    <source>
        <dbReference type="Pfam" id="PF25967"/>
    </source>
</evidence>
<dbReference type="SUPFAM" id="SSF111369">
    <property type="entry name" value="HlyD-like secretion proteins"/>
    <property type="match status" value="1"/>
</dbReference>
<dbReference type="InterPro" id="IPR058625">
    <property type="entry name" value="MdtA-like_BSH"/>
</dbReference>
<accession>A0ABP8MQ48</accession>
<dbReference type="PANTHER" id="PTHR30158:SF23">
    <property type="entry name" value="MULTIDRUG RESISTANCE PROTEIN MEXA"/>
    <property type="match status" value="1"/>
</dbReference>
<feature type="domain" description="Multidrug resistance protein MdtA-like beta-barrel" evidence="6">
    <location>
        <begin position="216"/>
        <end position="304"/>
    </location>
</feature>
<sequence>MSPNKIHSSRNLLFWTLLLGLSAIQYGCGHAAATENQANQAIPLPVITVSNTSRTVYQEYPAALEGRVNVEIRPQVSGYLTQIYVDEGAYVQKGQQLFRIDDRMYNEQLQQSHAALNAAKANVQKAQVELDRLTPLVESKVISPIQLKTAKEEYAAAKAMEAQAQAGVSNARINLGYTLITAPVSGYIGRIPYKLGSLVAQGAQLPLTVLSDVKEMYAYFSLSEKAFMAFQNKYPGKTIEEKISNLPPVELVLADNSVYAQKGKMSMVEGQFDKTVGAIALRAAFPNEAGTLRTGNTGRIRVAEAMSDVLIVPQESTFEIQDKVFVFTLDNANKAISKPISVSGKTAHYYYVSKGLTAGEKIVYSGIGNLHDGTLIAPQRFPLDSLLKAREL</sequence>
<dbReference type="Gene3D" id="2.40.50.100">
    <property type="match status" value="1"/>
</dbReference>
<organism evidence="8 9">
    <name type="scientific">Rurimicrobium arvi</name>
    <dbReference type="NCBI Taxonomy" id="2049916"/>
    <lineage>
        <taxon>Bacteria</taxon>
        <taxon>Pseudomonadati</taxon>
        <taxon>Bacteroidota</taxon>
        <taxon>Chitinophagia</taxon>
        <taxon>Chitinophagales</taxon>
        <taxon>Chitinophagaceae</taxon>
        <taxon>Rurimicrobium</taxon>
    </lineage>
</organism>
<evidence type="ECO:0000256" key="2">
    <source>
        <dbReference type="ARBA" id="ARBA00009477"/>
    </source>
</evidence>
<feature type="domain" description="Multidrug resistance protein MdtA-like alpha-helical hairpin" evidence="4">
    <location>
        <begin position="108"/>
        <end position="178"/>
    </location>
</feature>
<feature type="domain" description="Multidrug resistance protein MdtA-like barrel-sandwich hybrid" evidence="5">
    <location>
        <begin position="70"/>
        <end position="209"/>
    </location>
</feature>
<protein>
    <submittedName>
        <fullName evidence="8">Efflux RND transporter periplasmic adaptor subunit</fullName>
    </submittedName>
</protein>
<dbReference type="InterPro" id="IPR058626">
    <property type="entry name" value="MdtA-like_b-barrel"/>
</dbReference>
<feature type="domain" description="Multidrug resistance protein MdtA-like C-terminal permuted SH3" evidence="7">
    <location>
        <begin position="308"/>
        <end position="368"/>
    </location>
</feature>
<dbReference type="PANTHER" id="PTHR30158">
    <property type="entry name" value="ACRA/E-RELATED COMPONENT OF DRUG EFFLUX TRANSPORTER"/>
    <property type="match status" value="1"/>
</dbReference>
<comment type="caution">
    <text evidence="8">The sequence shown here is derived from an EMBL/GenBank/DDBJ whole genome shotgun (WGS) entry which is preliminary data.</text>
</comment>
<dbReference type="NCBIfam" id="TIGR01730">
    <property type="entry name" value="RND_mfp"/>
    <property type="match status" value="1"/>
</dbReference>
<dbReference type="Proteomes" id="UP001501410">
    <property type="component" value="Unassembled WGS sequence"/>
</dbReference>
<gene>
    <name evidence="8" type="ORF">GCM10023092_15430</name>
</gene>
<dbReference type="InterPro" id="IPR058627">
    <property type="entry name" value="MdtA-like_C"/>
</dbReference>
<evidence type="ECO:0000313" key="8">
    <source>
        <dbReference type="EMBL" id="GAA4454055.1"/>
    </source>
</evidence>
<dbReference type="Gene3D" id="2.40.420.20">
    <property type="match status" value="1"/>
</dbReference>
<keyword evidence="3" id="KW-0732">Signal</keyword>
<evidence type="ECO:0000256" key="3">
    <source>
        <dbReference type="SAM" id="SignalP"/>
    </source>
</evidence>